<protein>
    <submittedName>
        <fullName evidence="2">Uncharacterized protein</fullName>
    </submittedName>
</protein>
<dbReference type="AlphaFoldDB" id="K0R3R6"/>
<gene>
    <name evidence="2" type="ORF">THAOC_34272</name>
</gene>
<feature type="region of interest" description="Disordered" evidence="1">
    <location>
        <begin position="56"/>
        <end position="125"/>
    </location>
</feature>
<evidence type="ECO:0000256" key="1">
    <source>
        <dbReference type="SAM" id="MobiDB-lite"/>
    </source>
</evidence>
<dbReference type="Proteomes" id="UP000266841">
    <property type="component" value="Unassembled WGS sequence"/>
</dbReference>
<proteinExistence type="predicted"/>
<keyword evidence="3" id="KW-1185">Reference proteome</keyword>
<organism evidence="2 3">
    <name type="scientific">Thalassiosira oceanica</name>
    <name type="common">Marine diatom</name>
    <dbReference type="NCBI Taxonomy" id="159749"/>
    <lineage>
        <taxon>Eukaryota</taxon>
        <taxon>Sar</taxon>
        <taxon>Stramenopiles</taxon>
        <taxon>Ochrophyta</taxon>
        <taxon>Bacillariophyta</taxon>
        <taxon>Coscinodiscophyceae</taxon>
        <taxon>Thalassiosirophycidae</taxon>
        <taxon>Thalassiosirales</taxon>
        <taxon>Thalassiosiraceae</taxon>
        <taxon>Thalassiosira</taxon>
    </lineage>
</organism>
<dbReference type="EMBL" id="AGNL01047408">
    <property type="protein sequence ID" value="EJK47035.1"/>
    <property type="molecule type" value="Genomic_DNA"/>
</dbReference>
<feature type="compositionally biased region" description="Basic and acidic residues" evidence="1">
    <location>
        <begin position="107"/>
        <end position="125"/>
    </location>
</feature>
<accession>K0R3R6</accession>
<evidence type="ECO:0000313" key="2">
    <source>
        <dbReference type="EMBL" id="EJK47035.1"/>
    </source>
</evidence>
<evidence type="ECO:0000313" key="3">
    <source>
        <dbReference type="Proteomes" id="UP000266841"/>
    </source>
</evidence>
<name>K0R3R6_THAOC</name>
<sequence>MGGGAPAVHSIRAVRIRGCGGSRSPGPARSTLLSDLLYGGDVSSCADGGGYALQPSRQNLPLTAEDEEFCNGQTPGRPAPRPVRSPVPAPAPPRASRAGSSKKMRFNSRDFRAAGDSSQKENCKE</sequence>
<reference evidence="2 3" key="1">
    <citation type="journal article" date="2012" name="Genome Biol.">
        <title>Genome and low-iron response of an oceanic diatom adapted to chronic iron limitation.</title>
        <authorList>
            <person name="Lommer M."/>
            <person name="Specht M."/>
            <person name="Roy A.S."/>
            <person name="Kraemer L."/>
            <person name="Andreson R."/>
            <person name="Gutowska M.A."/>
            <person name="Wolf J."/>
            <person name="Bergner S.V."/>
            <person name="Schilhabel M.B."/>
            <person name="Klostermeier U.C."/>
            <person name="Beiko R.G."/>
            <person name="Rosenstiel P."/>
            <person name="Hippler M."/>
            <person name="Laroche J."/>
        </authorList>
    </citation>
    <scope>NUCLEOTIDE SEQUENCE [LARGE SCALE GENOMIC DNA]</scope>
    <source>
        <strain evidence="2 3">CCMP1005</strain>
    </source>
</reference>
<feature type="compositionally biased region" description="Pro residues" evidence="1">
    <location>
        <begin position="77"/>
        <end position="93"/>
    </location>
</feature>
<comment type="caution">
    <text evidence="2">The sequence shown here is derived from an EMBL/GenBank/DDBJ whole genome shotgun (WGS) entry which is preliminary data.</text>
</comment>